<dbReference type="PATRIC" id="fig|1225564.3.peg.2410"/>
<proteinExistence type="predicted"/>
<name>A0A0H1RE17_9HYPH</name>
<dbReference type="RefSeq" id="WP_047188646.1">
    <property type="nucleotide sequence ID" value="NZ_LCYG01000020.1"/>
</dbReference>
<dbReference type="InterPro" id="IPR041649">
    <property type="entry name" value="NepR"/>
</dbReference>
<protein>
    <recommendedName>
        <fullName evidence="2">Anti-sigma factor NepR domain-containing protein</fullName>
    </recommendedName>
</protein>
<comment type="caution">
    <text evidence="3">The sequence shown here is derived from an EMBL/GenBank/DDBJ whole genome shotgun (WGS) entry which is preliminary data.</text>
</comment>
<keyword evidence="4" id="KW-1185">Reference proteome</keyword>
<dbReference type="Pfam" id="PF18557">
    <property type="entry name" value="NepR"/>
    <property type="match status" value="1"/>
</dbReference>
<dbReference type="OrthoDB" id="8454456at2"/>
<reference evidence="3 4" key="1">
    <citation type="submission" date="2015-05" db="EMBL/GenBank/DDBJ databases">
        <title>Draft genome sequence of Microvirga vignae strain BR3299, a novel nitrogen fixing bacteria isolated from Brazil semi-aired region.</title>
        <authorList>
            <person name="Zilli J.E."/>
            <person name="Passos S.R."/>
            <person name="Leite J."/>
            <person name="Baldani J.I."/>
            <person name="Xavier G.R."/>
            <person name="Rumjaneck N.G."/>
            <person name="Simoes-Araujo J.L."/>
        </authorList>
    </citation>
    <scope>NUCLEOTIDE SEQUENCE [LARGE SCALE GENOMIC DNA]</scope>
    <source>
        <strain evidence="3 4">BR3299</strain>
    </source>
</reference>
<sequence length="79" mass="8370">MVADSLKAGTLPEEPDGLEDGQSVDGEPAPEPTLPPRIAAYLGEQLQAFYAHLMSAPVPDRLVQLLEQPDRKGSASDGD</sequence>
<evidence type="ECO:0000256" key="1">
    <source>
        <dbReference type="SAM" id="MobiDB-lite"/>
    </source>
</evidence>
<dbReference type="AlphaFoldDB" id="A0A0H1RE17"/>
<dbReference type="EMBL" id="LCYG01000020">
    <property type="protein sequence ID" value="KLK93440.1"/>
    <property type="molecule type" value="Genomic_DNA"/>
</dbReference>
<accession>A0A0H1RE17</accession>
<dbReference type="Proteomes" id="UP000035489">
    <property type="component" value="Unassembled WGS sequence"/>
</dbReference>
<evidence type="ECO:0000313" key="4">
    <source>
        <dbReference type="Proteomes" id="UP000035489"/>
    </source>
</evidence>
<feature type="domain" description="Anti-sigma factor NepR" evidence="2">
    <location>
        <begin position="40"/>
        <end position="72"/>
    </location>
</feature>
<gene>
    <name evidence="3" type="ORF">AA309_08960</name>
</gene>
<organism evidence="3 4">
    <name type="scientific">Microvirga vignae</name>
    <dbReference type="NCBI Taxonomy" id="1225564"/>
    <lineage>
        <taxon>Bacteria</taxon>
        <taxon>Pseudomonadati</taxon>
        <taxon>Pseudomonadota</taxon>
        <taxon>Alphaproteobacteria</taxon>
        <taxon>Hyphomicrobiales</taxon>
        <taxon>Methylobacteriaceae</taxon>
        <taxon>Microvirga</taxon>
    </lineage>
</organism>
<evidence type="ECO:0000313" key="3">
    <source>
        <dbReference type="EMBL" id="KLK93440.1"/>
    </source>
</evidence>
<feature type="region of interest" description="Disordered" evidence="1">
    <location>
        <begin position="1"/>
        <end position="36"/>
    </location>
</feature>
<evidence type="ECO:0000259" key="2">
    <source>
        <dbReference type="Pfam" id="PF18557"/>
    </source>
</evidence>